<dbReference type="Gene3D" id="2.40.160.180">
    <property type="entry name" value="Carbohydrate-selective porin OprB"/>
    <property type="match status" value="1"/>
</dbReference>
<evidence type="ECO:0000256" key="2">
    <source>
        <dbReference type="RuleBase" id="RU363072"/>
    </source>
</evidence>
<reference evidence="4" key="1">
    <citation type="journal article" date="2019" name="Int. J. Syst. Evol. Microbiol.">
        <title>The Global Catalogue of Microorganisms (GCM) 10K type strain sequencing project: providing services to taxonomists for standard genome sequencing and annotation.</title>
        <authorList>
            <consortium name="The Broad Institute Genomics Platform"/>
            <consortium name="The Broad Institute Genome Sequencing Center for Infectious Disease"/>
            <person name="Wu L."/>
            <person name="Ma J."/>
        </authorList>
    </citation>
    <scope>NUCLEOTIDE SEQUENCE [LARGE SCALE GENOMIC DNA]</scope>
    <source>
        <strain evidence="4">CCUG 36916</strain>
    </source>
</reference>
<dbReference type="Proteomes" id="UP001596237">
    <property type="component" value="Unassembled WGS sequence"/>
</dbReference>
<proteinExistence type="inferred from homology"/>
<comment type="similarity">
    <text evidence="1 2">Belongs to the OprB family.</text>
</comment>
<protein>
    <submittedName>
        <fullName evidence="3">Carbohydrate porin</fullName>
    </submittedName>
</protein>
<comment type="caution">
    <text evidence="3">The sequence shown here is derived from an EMBL/GenBank/DDBJ whole genome shotgun (WGS) entry which is preliminary data.</text>
</comment>
<organism evidence="3 4">
    <name type="scientific">Methylorubrum zatmanii</name>
    <dbReference type="NCBI Taxonomy" id="29429"/>
    <lineage>
        <taxon>Bacteria</taxon>
        <taxon>Pseudomonadati</taxon>
        <taxon>Pseudomonadota</taxon>
        <taxon>Alphaproteobacteria</taxon>
        <taxon>Hyphomicrobiales</taxon>
        <taxon>Methylobacteriaceae</taxon>
        <taxon>Methylorubrum</taxon>
    </lineage>
</organism>
<dbReference type="RefSeq" id="WP_378739988.1">
    <property type="nucleotide sequence ID" value="NZ_JBHSTT010000035.1"/>
</dbReference>
<dbReference type="InterPro" id="IPR038673">
    <property type="entry name" value="OprB_sf"/>
</dbReference>
<accession>A0ABW1WND6</accession>
<dbReference type="EMBL" id="JBHSTT010000035">
    <property type="protein sequence ID" value="MFC6389873.1"/>
    <property type="molecule type" value="Genomic_DNA"/>
</dbReference>
<gene>
    <name evidence="3" type="ORF">ACFQDP_11065</name>
</gene>
<evidence type="ECO:0000256" key="1">
    <source>
        <dbReference type="ARBA" id="ARBA00008769"/>
    </source>
</evidence>
<dbReference type="Pfam" id="PF04966">
    <property type="entry name" value="OprB"/>
    <property type="match status" value="1"/>
</dbReference>
<keyword evidence="4" id="KW-1185">Reference proteome</keyword>
<feature type="non-terminal residue" evidence="3">
    <location>
        <position position="1"/>
    </location>
</feature>
<name>A0ABW1WND6_9HYPH</name>
<dbReference type="InterPro" id="IPR007049">
    <property type="entry name" value="Carb-sel_porin_OprB"/>
</dbReference>
<evidence type="ECO:0000313" key="3">
    <source>
        <dbReference type="EMBL" id="MFC6389873.1"/>
    </source>
</evidence>
<sequence>RHPPRYAAFNTPSSPNLPHSSLLFGGAPSPRRSSEALLEVSYQAILGPGVTVQPDFQYVFRPSGGIANPRDPYGRRIRNAAVFGLRATIRY</sequence>
<evidence type="ECO:0000313" key="4">
    <source>
        <dbReference type="Proteomes" id="UP001596237"/>
    </source>
</evidence>